<dbReference type="KEGG" id="scor:J3U87_01995"/>
<keyword evidence="2" id="KW-1185">Reference proteome</keyword>
<dbReference type="SUPFAM" id="SSF52540">
    <property type="entry name" value="P-loop containing nucleoside triphosphate hydrolases"/>
    <property type="match status" value="1"/>
</dbReference>
<proteinExistence type="predicted"/>
<protein>
    <recommendedName>
        <fullName evidence="3">SF4 helicase domain-containing protein</fullName>
    </recommendedName>
</protein>
<evidence type="ECO:0000313" key="2">
    <source>
        <dbReference type="Proteomes" id="UP000663929"/>
    </source>
</evidence>
<dbReference type="InterPro" id="IPR027417">
    <property type="entry name" value="P-loop_NTPase"/>
</dbReference>
<dbReference type="EMBL" id="CP071793">
    <property type="protein sequence ID" value="QTD51216.1"/>
    <property type="molecule type" value="Genomic_DNA"/>
</dbReference>
<accession>A0A8A4TML9</accession>
<evidence type="ECO:0008006" key="3">
    <source>
        <dbReference type="Google" id="ProtNLM"/>
    </source>
</evidence>
<dbReference type="Proteomes" id="UP000663929">
    <property type="component" value="Chromosome"/>
</dbReference>
<gene>
    <name evidence="1" type="ORF">J3U87_01995</name>
</gene>
<organism evidence="1 2">
    <name type="scientific">Sulfidibacter corallicola</name>
    <dbReference type="NCBI Taxonomy" id="2818388"/>
    <lineage>
        <taxon>Bacteria</taxon>
        <taxon>Pseudomonadati</taxon>
        <taxon>Acidobacteriota</taxon>
        <taxon>Holophagae</taxon>
        <taxon>Acanthopleuribacterales</taxon>
        <taxon>Acanthopleuribacteraceae</taxon>
        <taxon>Sulfidibacter</taxon>
    </lineage>
</organism>
<dbReference type="RefSeq" id="WP_237381346.1">
    <property type="nucleotide sequence ID" value="NZ_CP071793.1"/>
</dbReference>
<sequence>MIAEEVNDNHPLRLLDEKTGLPNAELSLILARSGVGKSAALINFGIDTLLKGQQILHFSAGMDSEKVHDYYQEIYQSFVRFNPEDKDHPWDELNTHLMVISYRDPDRMIADIDDEIKTIHESAKLSPALVIVDGLDFDNRTDDSLNVLKQLAATHEVRVLAAMRVHRNQHGSIDLEGPRSVAMAHTDHIYFLEADKDRVHVEFQTQDGQVELPIYFCSHELIFRPL</sequence>
<reference evidence="1" key="1">
    <citation type="submission" date="2021-03" db="EMBL/GenBank/DDBJ databases">
        <title>Acanthopleuribacteraceae sp. M133.</title>
        <authorList>
            <person name="Wang G."/>
        </authorList>
    </citation>
    <scope>NUCLEOTIDE SEQUENCE</scope>
    <source>
        <strain evidence="1">M133</strain>
    </source>
</reference>
<evidence type="ECO:0000313" key="1">
    <source>
        <dbReference type="EMBL" id="QTD51216.1"/>
    </source>
</evidence>
<dbReference type="AlphaFoldDB" id="A0A8A4TML9"/>
<dbReference type="Gene3D" id="3.40.50.300">
    <property type="entry name" value="P-loop containing nucleotide triphosphate hydrolases"/>
    <property type="match status" value="1"/>
</dbReference>
<name>A0A8A4TML9_SULCO</name>